<dbReference type="PROSITE" id="PS50912">
    <property type="entry name" value="EAR"/>
    <property type="match status" value="5"/>
</dbReference>
<evidence type="ECO:0000313" key="4">
    <source>
        <dbReference type="Proteomes" id="UP001208570"/>
    </source>
</evidence>
<evidence type="ECO:0000313" key="3">
    <source>
        <dbReference type="EMBL" id="KAK2170115.1"/>
    </source>
</evidence>
<reference evidence="3" key="1">
    <citation type="journal article" date="2023" name="Mol. Biol. Evol.">
        <title>Third-Generation Sequencing Reveals the Adaptive Role of the Epigenome in Three Deep-Sea Polychaetes.</title>
        <authorList>
            <person name="Perez M."/>
            <person name="Aroh O."/>
            <person name="Sun Y."/>
            <person name="Lan Y."/>
            <person name="Juniper S.K."/>
            <person name="Young C.R."/>
            <person name="Angers B."/>
            <person name="Qian P.Y."/>
        </authorList>
    </citation>
    <scope>NUCLEOTIDE SEQUENCE</scope>
    <source>
        <strain evidence="3">P08H-3</strain>
    </source>
</reference>
<accession>A0AAD9KG29</accession>
<dbReference type="Proteomes" id="UP001208570">
    <property type="component" value="Unassembled WGS sequence"/>
</dbReference>
<proteinExistence type="predicted"/>
<gene>
    <name evidence="3" type="ORF">LSH36_4g07023</name>
</gene>
<evidence type="ECO:0000256" key="1">
    <source>
        <dbReference type="ARBA" id="ARBA00022729"/>
    </source>
</evidence>
<dbReference type="AlphaFoldDB" id="A0AAD9KG29"/>
<protein>
    <submittedName>
        <fullName evidence="3">Uncharacterized protein</fullName>
    </submittedName>
</protein>
<comment type="caution">
    <text evidence="3">The sequence shown here is derived from an EMBL/GenBank/DDBJ whole genome shotgun (WGS) entry which is preliminary data.</text>
</comment>
<dbReference type="InterPro" id="IPR009039">
    <property type="entry name" value="EAR"/>
</dbReference>
<dbReference type="Pfam" id="PF03736">
    <property type="entry name" value="EPTP"/>
    <property type="match status" value="4"/>
</dbReference>
<dbReference type="PANTHER" id="PTHR15261:SF4">
    <property type="entry name" value="THROMBOSPONDIN-TYPE LAMININ G DOMAIN AND EAR REPEAT-CONTAINING PROTEIN"/>
    <property type="match status" value="1"/>
</dbReference>
<keyword evidence="1" id="KW-0732">Signal</keyword>
<dbReference type="InterPro" id="IPR005492">
    <property type="entry name" value="EPTP"/>
</dbReference>
<keyword evidence="2" id="KW-0677">Repeat</keyword>
<sequence length="371" mass="43253">MLCTWRDTGKITFDIYRKSIHACYSGVWQSVHITPESKAAPDRMDYIVWHQDIIMAAPTIDLEVFRIPGEGLFMAAASFDNSDLKKQQSAILKWEKGNFRVYQSLYTLGAQGWEHFQIGNKFFLAVANLGSRRDKPSKSVIYKWSRRRKRFETYQELVTWTARDIEYFRVEGSHYLAVANHVRVANSYSGPPQSTTKLHSVIYFWEEGQFLPFQKLETTGATDWEFFSFNDEFFLVVANAYNYGDHINKITERYRTNSTIYRLNVLRKRFEVYQEILTYSAVDWEYFKVGSDHYLIVSNAQQDGATGYGPHLSSTHSAIYRWQGVEKFVPVHYLDSLPSADWEVFVEDQTTYLAYANANDNISQVYKVKLV</sequence>
<keyword evidence="4" id="KW-1185">Reference proteome</keyword>
<dbReference type="EMBL" id="JAODUP010000004">
    <property type="protein sequence ID" value="KAK2170115.1"/>
    <property type="molecule type" value="Genomic_DNA"/>
</dbReference>
<name>A0AAD9KG29_9ANNE</name>
<organism evidence="3 4">
    <name type="scientific">Paralvinella palmiformis</name>
    <dbReference type="NCBI Taxonomy" id="53620"/>
    <lineage>
        <taxon>Eukaryota</taxon>
        <taxon>Metazoa</taxon>
        <taxon>Spiralia</taxon>
        <taxon>Lophotrochozoa</taxon>
        <taxon>Annelida</taxon>
        <taxon>Polychaeta</taxon>
        <taxon>Sedentaria</taxon>
        <taxon>Canalipalpata</taxon>
        <taxon>Terebellida</taxon>
        <taxon>Terebelliformia</taxon>
        <taxon>Alvinellidae</taxon>
        <taxon>Paralvinella</taxon>
    </lineage>
</organism>
<evidence type="ECO:0000256" key="2">
    <source>
        <dbReference type="ARBA" id="ARBA00022737"/>
    </source>
</evidence>
<dbReference type="GO" id="GO:0007165">
    <property type="term" value="P:signal transduction"/>
    <property type="evidence" value="ECO:0007669"/>
    <property type="project" value="TreeGrafter"/>
</dbReference>
<dbReference type="PANTHER" id="PTHR15261">
    <property type="entry name" value="THROMBOSPONDIN-TYPE LAMININ G DOMAIN AND EAR REPEAT-CONTAINING"/>
    <property type="match status" value="1"/>
</dbReference>